<gene>
    <name evidence="2" type="ORF">JOM49_006941</name>
</gene>
<sequence>MNVIVITGASDGIGAAASELLSSDDTRLILTGRSPVKTKAVAERVGAEYHVADFERLDEVRDLATALLDSCDRIDVLANNAGGLFSGPTRTVDGFEKTFQVNHLAPYLLTNLLIDRLLPSRATVVNTSSVGARLNGRIDLEDLNGWKKFTVNRAYGTAKLANILFTKGLHQRFHAHGLSSVAFHPGPIASNFASDTTSYLRWVYRGPLKRLLTSPERGGENLAHFATAATDAPWVSGEYYNERRKIARTNKQAYDAEMVARHWDLSAQMLGVQWPHETA</sequence>
<dbReference type="EMBL" id="JAGGMS010000001">
    <property type="protein sequence ID" value="MBP2185415.1"/>
    <property type="molecule type" value="Genomic_DNA"/>
</dbReference>
<dbReference type="InterPro" id="IPR036291">
    <property type="entry name" value="NAD(P)-bd_dom_sf"/>
</dbReference>
<protein>
    <submittedName>
        <fullName evidence="2">NAD(P)-dependent dehydrogenase (Short-subunit alcohol dehydrogenase family)</fullName>
    </submittedName>
</protein>
<reference evidence="2 3" key="1">
    <citation type="submission" date="2021-03" db="EMBL/GenBank/DDBJ databases">
        <title>Sequencing the genomes of 1000 actinobacteria strains.</title>
        <authorList>
            <person name="Klenk H.-P."/>
        </authorList>
    </citation>
    <scope>NUCLEOTIDE SEQUENCE [LARGE SCALE GENOMIC DNA]</scope>
    <source>
        <strain evidence="2 3">DSM 45510</strain>
    </source>
</reference>
<dbReference type="PANTHER" id="PTHR43157">
    <property type="entry name" value="PHOSPHATIDYLINOSITOL-GLYCAN BIOSYNTHESIS CLASS F PROTEIN-RELATED"/>
    <property type="match status" value="1"/>
</dbReference>
<dbReference type="PANTHER" id="PTHR43157:SF31">
    <property type="entry name" value="PHOSPHATIDYLINOSITOL-GLYCAN BIOSYNTHESIS CLASS F PROTEIN"/>
    <property type="match status" value="1"/>
</dbReference>
<organism evidence="2 3">
    <name type="scientific">Amycolatopsis magusensis</name>
    <dbReference type="NCBI Taxonomy" id="882444"/>
    <lineage>
        <taxon>Bacteria</taxon>
        <taxon>Bacillati</taxon>
        <taxon>Actinomycetota</taxon>
        <taxon>Actinomycetes</taxon>
        <taxon>Pseudonocardiales</taxon>
        <taxon>Pseudonocardiaceae</taxon>
        <taxon>Amycolatopsis</taxon>
    </lineage>
</organism>
<proteinExistence type="predicted"/>
<comment type="caution">
    <text evidence="2">The sequence shown here is derived from an EMBL/GenBank/DDBJ whole genome shotgun (WGS) entry which is preliminary data.</text>
</comment>
<dbReference type="PRINTS" id="PR00081">
    <property type="entry name" value="GDHRDH"/>
</dbReference>
<name>A0ABS4Q161_9PSEU</name>
<dbReference type="RefSeq" id="WP_209668307.1">
    <property type="nucleotide sequence ID" value="NZ_JAGGMS010000001.1"/>
</dbReference>
<dbReference type="SUPFAM" id="SSF51735">
    <property type="entry name" value="NAD(P)-binding Rossmann-fold domains"/>
    <property type="match status" value="1"/>
</dbReference>
<accession>A0ABS4Q161</accession>
<dbReference type="Pfam" id="PF00106">
    <property type="entry name" value="adh_short"/>
    <property type="match status" value="1"/>
</dbReference>
<dbReference type="InterPro" id="IPR002347">
    <property type="entry name" value="SDR_fam"/>
</dbReference>
<dbReference type="Proteomes" id="UP000741013">
    <property type="component" value="Unassembled WGS sequence"/>
</dbReference>
<evidence type="ECO:0000313" key="3">
    <source>
        <dbReference type="Proteomes" id="UP000741013"/>
    </source>
</evidence>
<keyword evidence="1" id="KW-0560">Oxidoreductase</keyword>
<evidence type="ECO:0000313" key="2">
    <source>
        <dbReference type="EMBL" id="MBP2185415.1"/>
    </source>
</evidence>
<evidence type="ECO:0000256" key="1">
    <source>
        <dbReference type="ARBA" id="ARBA00023002"/>
    </source>
</evidence>
<keyword evidence="3" id="KW-1185">Reference proteome</keyword>
<dbReference type="Gene3D" id="3.40.50.720">
    <property type="entry name" value="NAD(P)-binding Rossmann-like Domain"/>
    <property type="match status" value="1"/>
</dbReference>